<evidence type="ECO:0000313" key="2">
    <source>
        <dbReference type="Proteomes" id="UP000499080"/>
    </source>
</evidence>
<protein>
    <submittedName>
        <fullName evidence="1">Uncharacterized protein</fullName>
    </submittedName>
</protein>
<dbReference type="EMBL" id="BGPR01000401">
    <property type="protein sequence ID" value="GBM18307.1"/>
    <property type="molecule type" value="Genomic_DNA"/>
</dbReference>
<organism evidence="1 2">
    <name type="scientific">Araneus ventricosus</name>
    <name type="common">Orbweaver spider</name>
    <name type="synonym">Epeira ventricosa</name>
    <dbReference type="NCBI Taxonomy" id="182803"/>
    <lineage>
        <taxon>Eukaryota</taxon>
        <taxon>Metazoa</taxon>
        <taxon>Ecdysozoa</taxon>
        <taxon>Arthropoda</taxon>
        <taxon>Chelicerata</taxon>
        <taxon>Arachnida</taxon>
        <taxon>Araneae</taxon>
        <taxon>Araneomorphae</taxon>
        <taxon>Entelegynae</taxon>
        <taxon>Araneoidea</taxon>
        <taxon>Araneidae</taxon>
        <taxon>Araneus</taxon>
    </lineage>
</organism>
<dbReference type="Proteomes" id="UP000499080">
    <property type="component" value="Unassembled WGS sequence"/>
</dbReference>
<gene>
    <name evidence="1" type="ORF">AVEN_147428_1</name>
</gene>
<dbReference type="AlphaFoldDB" id="A0A4Y2DQ10"/>
<sequence>MGSSNDSSTFGLNQPSSIMEWNISYAYLFCLIHHILGATEVLPHLNFKTTAAIVIKVVSECSKATMHYAMRHLTTPPRGKIRNQLSYLKKRNDIGKKVNYKVVEHH</sequence>
<evidence type="ECO:0000313" key="1">
    <source>
        <dbReference type="EMBL" id="GBM18307.1"/>
    </source>
</evidence>
<proteinExistence type="predicted"/>
<name>A0A4Y2DQ10_ARAVE</name>
<accession>A0A4Y2DQ10</accession>
<keyword evidence="2" id="KW-1185">Reference proteome</keyword>
<reference evidence="1 2" key="1">
    <citation type="journal article" date="2019" name="Sci. Rep.">
        <title>Orb-weaving spider Araneus ventricosus genome elucidates the spidroin gene catalogue.</title>
        <authorList>
            <person name="Kono N."/>
            <person name="Nakamura H."/>
            <person name="Ohtoshi R."/>
            <person name="Moran D.A.P."/>
            <person name="Shinohara A."/>
            <person name="Yoshida Y."/>
            <person name="Fujiwara M."/>
            <person name="Mori M."/>
            <person name="Tomita M."/>
            <person name="Arakawa K."/>
        </authorList>
    </citation>
    <scope>NUCLEOTIDE SEQUENCE [LARGE SCALE GENOMIC DNA]</scope>
</reference>
<comment type="caution">
    <text evidence="1">The sequence shown here is derived from an EMBL/GenBank/DDBJ whole genome shotgun (WGS) entry which is preliminary data.</text>
</comment>